<dbReference type="Gene3D" id="3.40.630.30">
    <property type="match status" value="1"/>
</dbReference>
<reference evidence="5 6" key="1">
    <citation type="journal article" date="2017" name="Genome Biol. Evol.">
        <title>Comparative Genomic Analysis Identifies a Campylobacter Clade Deficient in Selenium Metabolism.</title>
        <authorList>
            <person name="Miller W.G."/>
            <person name="Yee E."/>
            <person name="Lopes B.S."/>
            <person name="Chapman M.H."/>
            <person name="Huynh S."/>
            <person name="Bono J.L."/>
            <person name="Parker C.T."/>
            <person name="Strachan N.J.C."/>
            <person name="Forbes K.J."/>
        </authorList>
    </citation>
    <scope>NUCLEOTIDE SEQUENCE [LARGE SCALE GENOMIC DNA]</scope>
    <source>
        <strain evidence="5 6">RM8964</strain>
    </source>
</reference>
<evidence type="ECO:0000313" key="6">
    <source>
        <dbReference type="Proteomes" id="UP000194265"/>
    </source>
</evidence>
<comment type="similarity">
    <text evidence="1">Belongs to the acetyltransferase family.</text>
</comment>
<dbReference type="EMBL" id="CP018791">
    <property type="protein sequence ID" value="ARR01970.1"/>
    <property type="molecule type" value="Genomic_DNA"/>
</dbReference>
<dbReference type="Pfam" id="PF00583">
    <property type="entry name" value="Acetyltransf_1"/>
    <property type="match status" value="1"/>
</dbReference>
<dbReference type="Proteomes" id="UP000194265">
    <property type="component" value="Chromosome"/>
</dbReference>
<dbReference type="STRING" id="1660074.CVIC8964_0554"/>
<dbReference type="OrthoDB" id="9805924at2"/>
<dbReference type="CDD" id="cd04301">
    <property type="entry name" value="NAT_SF"/>
    <property type="match status" value="1"/>
</dbReference>
<dbReference type="RefSeq" id="WP_086248139.1">
    <property type="nucleotide sequence ID" value="NZ_CP018791.1"/>
</dbReference>
<evidence type="ECO:0000256" key="3">
    <source>
        <dbReference type="ARBA" id="ARBA00023315"/>
    </source>
</evidence>
<evidence type="ECO:0000313" key="5">
    <source>
        <dbReference type="EMBL" id="ARR01970.1"/>
    </source>
</evidence>
<gene>
    <name evidence="5" type="ORF">CVIC8964_0554</name>
</gene>
<dbReference type="FunFam" id="3.40.630.30:FF:000064">
    <property type="entry name" value="GNAT family acetyltransferase"/>
    <property type="match status" value="1"/>
</dbReference>
<dbReference type="PANTHER" id="PTHR10545:SF29">
    <property type="entry name" value="GH14572P-RELATED"/>
    <property type="match status" value="1"/>
</dbReference>
<dbReference type="PANTHER" id="PTHR10545">
    <property type="entry name" value="DIAMINE N-ACETYLTRANSFERASE"/>
    <property type="match status" value="1"/>
</dbReference>
<keyword evidence="2" id="KW-0808">Transferase</keyword>
<evidence type="ECO:0000256" key="1">
    <source>
        <dbReference type="ARBA" id="ARBA00008694"/>
    </source>
</evidence>
<organism evidence="5 6">
    <name type="scientific">Campylobacter vicugnae</name>
    <dbReference type="NCBI Taxonomy" id="1660076"/>
    <lineage>
        <taxon>Bacteria</taxon>
        <taxon>Pseudomonadati</taxon>
        <taxon>Campylobacterota</taxon>
        <taxon>Epsilonproteobacteria</taxon>
        <taxon>Campylobacterales</taxon>
        <taxon>Campylobacteraceae</taxon>
        <taxon>Campylobacter</taxon>
    </lineage>
</organism>
<name>A0A1X9T0F5_9BACT</name>
<evidence type="ECO:0000256" key="2">
    <source>
        <dbReference type="ARBA" id="ARBA00022679"/>
    </source>
</evidence>
<evidence type="ECO:0000259" key="4">
    <source>
        <dbReference type="PROSITE" id="PS51186"/>
    </source>
</evidence>
<dbReference type="InterPro" id="IPR051016">
    <property type="entry name" value="Diverse_Substrate_AcTransf"/>
</dbReference>
<dbReference type="SUPFAM" id="SSF55729">
    <property type="entry name" value="Acyl-CoA N-acyltransferases (Nat)"/>
    <property type="match status" value="1"/>
</dbReference>
<feature type="domain" description="N-acetyltransferase" evidence="4">
    <location>
        <begin position="2"/>
        <end position="152"/>
    </location>
</feature>
<dbReference type="AlphaFoldDB" id="A0A1X9T0F5"/>
<dbReference type="InterPro" id="IPR016181">
    <property type="entry name" value="Acyl_CoA_acyltransferase"/>
</dbReference>
<accession>A0A1X9T0F5</accession>
<dbReference type="PROSITE" id="PS51186">
    <property type="entry name" value="GNAT"/>
    <property type="match status" value="1"/>
</dbReference>
<keyword evidence="3" id="KW-0012">Acyltransferase</keyword>
<protein>
    <submittedName>
        <fullName evidence="5">Acetyltransferase (GNAT family)</fullName>
    </submittedName>
</protein>
<sequence>MYQIRLATKDDINDIITLVKELASYEKMSDKVTFSNEQFSTSIFKNNYAKILVCEYENNIIGYAIYFYTFSSFLGRGGIYLEDLYVKPEFRNQGIGKKFLATLAQICIDENLGRLEWECLTWNEPSLAFYYKLGAKNRDDFFHLRVDGKELENLANLLKIK</sequence>
<proteinExistence type="inferred from homology"/>
<dbReference type="GO" id="GO:0008080">
    <property type="term" value="F:N-acetyltransferase activity"/>
    <property type="evidence" value="ECO:0007669"/>
    <property type="project" value="UniProtKB-ARBA"/>
</dbReference>
<dbReference type="InterPro" id="IPR000182">
    <property type="entry name" value="GNAT_dom"/>
</dbReference>